<evidence type="ECO:0000259" key="6">
    <source>
        <dbReference type="PROSITE" id="PS51063"/>
    </source>
</evidence>
<keyword evidence="4" id="KW-0804">Transcription</keyword>
<reference evidence="7 8" key="1">
    <citation type="submission" date="2019-06" db="EMBL/GenBank/DDBJ databases">
        <title>Cerasibacillus sp. nov., isolated from maize field.</title>
        <authorList>
            <person name="Lin S.-Y."/>
            <person name="Tsai C.-F."/>
            <person name="Young C.-C."/>
        </authorList>
    </citation>
    <scope>NUCLEOTIDE SEQUENCE [LARGE SCALE GENOMIC DNA]</scope>
    <source>
        <strain evidence="7 8">CC-CFT480</strain>
    </source>
</reference>
<feature type="domain" description="HTH crp-type" evidence="6">
    <location>
        <begin position="150"/>
        <end position="224"/>
    </location>
</feature>
<dbReference type="InterPro" id="IPR036388">
    <property type="entry name" value="WH-like_DNA-bd_sf"/>
</dbReference>
<dbReference type="PANTHER" id="PTHR24567">
    <property type="entry name" value="CRP FAMILY TRANSCRIPTIONAL REGULATORY PROTEIN"/>
    <property type="match status" value="1"/>
</dbReference>
<dbReference type="AlphaFoldDB" id="A0A5C8NXJ4"/>
<dbReference type="PROSITE" id="PS50042">
    <property type="entry name" value="CNMP_BINDING_3"/>
    <property type="match status" value="1"/>
</dbReference>
<evidence type="ECO:0000259" key="5">
    <source>
        <dbReference type="PROSITE" id="PS50042"/>
    </source>
</evidence>
<evidence type="ECO:0000313" key="8">
    <source>
        <dbReference type="Proteomes" id="UP000321574"/>
    </source>
</evidence>
<dbReference type="GO" id="GO:0003700">
    <property type="term" value="F:DNA-binding transcription factor activity"/>
    <property type="evidence" value="ECO:0007669"/>
    <property type="project" value="TreeGrafter"/>
</dbReference>
<evidence type="ECO:0000313" key="7">
    <source>
        <dbReference type="EMBL" id="TXL65741.1"/>
    </source>
</evidence>
<dbReference type="Pfam" id="PF00027">
    <property type="entry name" value="cNMP_binding"/>
    <property type="match status" value="1"/>
</dbReference>
<dbReference type="PANTHER" id="PTHR24567:SF74">
    <property type="entry name" value="HTH-TYPE TRANSCRIPTIONAL REGULATOR ARCR"/>
    <property type="match status" value="1"/>
</dbReference>
<feature type="domain" description="Cyclic nucleotide-binding" evidence="5">
    <location>
        <begin position="15"/>
        <end position="119"/>
    </location>
</feature>
<dbReference type="InterPro" id="IPR012318">
    <property type="entry name" value="HTH_CRP"/>
</dbReference>
<dbReference type="SMART" id="SM00100">
    <property type="entry name" value="cNMP"/>
    <property type="match status" value="1"/>
</dbReference>
<dbReference type="InterPro" id="IPR000595">
    <property type="entry name" value="cNMP-bd_dom"/>
</dbReference>
<proteinExistence type="predicted"/>
<accession>A0A5C8NXJ4</accession>
<gene>
    <name evidence="7" type="ORF">FHP05_06365</name>
</gene>
<dbReference type="PROSITE" id="PS51063">
    <property type="entry name" value="HTH_CRP_2"/>
    <property type="match status" value="1"/>
</dbReference>
<dbReference type="SUPFAM" id="SSF51206">
    <property type="entry name" value="cAMP-binding domain-like"/>
    <property type="match status" value="1"/>
</dbReference>
<dbReference type="EMBL" id="VDUW01000003">
    <property type="protein sequence ID" value="TXL65741.1"/>
    <property type="molecule type" value="Genomic_DNA"/>
</dbReference>
<keyword evidence="3" id="KW-0010">Activator</keyword>
<dbReference type="OrthoDB" id="9810708at2"/>
<evidence type="ECO:0000256" key="4">
    <source>
        <dbReference type="ARBA" id="ARBA00023163"/>
    </source>
</evidence>
<dbReference type="GO" id="GO:0003677">
    <property type="term" value="F:DNA binding"/>
    <property type="evidence" value="ECO:0007669"/>
    <property type="project" value="UniProtKB-KW"/>
</dbReference>
<dbReference type="InterPro" id="IPR014710">
    <property type="entry name" value="RmlC-like_jellyroll"/>
</dbReference>
<dbReference type="InterPro" id="IPR018490">
    <property type="entry name" value="cNMP-bd_dom_sf"/>
</dbReference>
<evidence type="ECO:0000256" key="3">
    <source>
        <dbReference type="ARBA" id="ARBA00023159"/>
    </source>
</evidence>
<protein>
    <submittedName>
        <fullName evidence="7">Crp/Fnr family transcriptional regulator</fullName>
    </submittedName>
</protein>
<dbReference type="Proteomes" id="UP000321574">
    <property type="component" value="Unassembled WGS sequence"/>
</dbReference>
<organism evidence="7 8">
    <name type="scientific">Cerasibacillus terrae</name>
    <dbReference type="NCBI Taxonomy" id="2498845"/>
    <lineage>
        <taxon>Bacteria</taxon>
        <taxon>Bacillati</taxon>
        <taxon>Bacillota</taxon>
        <taxon>Bacilli</taxon>
        <taxon>Bacillales</taxon>
        <taxon>Bacillaceae</taxon>
        <taxon>Cerasibacillus</taxon>
    </lineage>
</organism>
<keyword evidence="8" id="KW-1185">Reference proteome</keyword>
<dbReference type="GO" id="GO:0005829">
    <property type="term" value="C:cytosol"/>
    <property type="evidence" value="ECO:0007669"/>
    <property type="project" value="TreeGrafter"/>
</dbReference>
<evidence type="ECO:0000256" key="1">
    <source>
        <dbReference type="ARBA" id="ARBA00023015"/>
    </source>
</evidence>
<keyword evidence="2" id="KW-0238">DNA-binding</keyword>
<sequence>MNKQMVEGLLRKFDIFKDLSDIEMEPIIELTKYRTQPKGTHVFFQDDPMTNIYFINWGKVKIYKTDFNGKEQIMNILKAGDMFPHQGFFNKDANYPAHAVVYEETMLAYIPIEDFRKLLITQPDICMKLLQVLSVLIADLQTRLGEKIMNDTREQIIKLLLRLTQSHGEKLDGGKIVLTTPFTNQELANMIGSSRESVSRTLSNLRKNKMVLNDKDGHIVIDFPKLHEEIIY</sequence>
<dbReference type="SMART" id="SM00419">
    <property type="entry name" value="HTH_CRP"/>
    <property type="match status" value="1"/>
</dbReference>
<dbReference type="RefSeq" id="WP_147666411.1">
    <property type="nucleotide sequence ID" value="NZ_VDUW01000003.1"/>
</dbReference>
<dbReference type="PRINTS" id="PR00034">
    <property type="entry name" value="HTHCRP"/>
</dbReference>
<evidence type="ECO:0000256" key="2">
    <source>
        <dbReference type="ARBA" id="ARBA00023125"/>
    </source>
</evidence>
<dbReference type="SUPFAM" id="SSF46785">
    <property type="entry name" value="Winged helix' DNA-binding domain"/>
    <property type="match status" value="1"/>
</dbReference>
<comment type="caution">
    <text evidence="7">The sequence shown here is derived from an EMBL/GenBank/DDBJ whole genome shotgun (WGS) entry which is preliminary data.</text>
</comment>
<dbReference type="Gene3D" id="1.10.10.10">
    <property type="entry name" value="Winged helix-like DNA-binding domain superfamily/Winged helix DNA-binding domain"/>
    <property type="match status" value="1"/>
</dbReference>
<dbReference type="InterPro" id="IPR050397">
    <property type="entry name" value="Env_Response_Regulators"/>
</dbReference>
<dbReference type="Gene3D" id="2.60.120.10">
    <property type="entry name" value="Jelly Rolls"/>
    <property type="match status" value="1"/>
</dbReference>
<name>A0A5C8NXJ4_9BACI</name>
<dbReference type="CDD" id="cd00038">
    <property type="entry name" value="CAP_ED"/>
    <property type="match status" value="1"/>
</dbReference>
<dbReference type="InterPro" id="IPR036390">
    <property type="entry name" value="WH_DNA-bd_sf"/>
</dbReference>
<dbReference type="Pfam" id="PF13545">
    <property type="entry name" value="HTH_Crp_2"/>
    <property type="match status" value="1"/>
</dbReference>
<keyword evidence="1" id="KW-0805">Transcription regulation</keyword>